<protein>
    <submittedName>
        <fullName evidence="1">Uncharacterized protein</fullName>
    </submittedName>
</protein>
<gene>
    <name evidence="1" type="ORF">JOB18_026119</name>
</gene>
<dbReference type="AlphaFoldDB" id="A0AAV6RBT7"/>
<sequence>MPIKQKTNSWLNAMDVNSTEHKICSDMIINNGNTTCQIHTLICGSVCVLVSVCESDRERERHRVCTCVFTKTAAKIRRNTPRLTTEKQGTYRLTCVCVEKRRICKEGVFLRAGQ</sequence>
<proteinExistence type="predicted"/>
<reference evidence="1 2" key="1">
    <citation type="journal article" date="2021" name="Sci. Rep.">
        <title>Chromosome anchoring in Senegalese sole (Solea senegalensis) reveals sex-associated markers and genome rearrangements in flatfish.</title>
        <authorList>
            <person name="Guerrero-Cozar I."/>
            <person name="Gomez-Garrido J."/>
            <person name="Berbel C."/>
            <person name="Martinez-Blanch J.F."/>
            <person name="Alioto T."/>
            <person name="Claros M.G."/>
            <person name="Gagnaire P.A."/>
            <person name="Manchado M."/>
        </authorList>
    </citation>
    <scope>NUCLEOTIDE SEQUENCE [LARGE SCALE GENOMIC DNA]</scope>
    <source>
        <strain evidence="1">Sse05_10M</strain>
    </source>
</reference>
<name>A0AAV6RBT7_SOLSE</name>
<organism evidence="1 2">
    <name type="scientific">Solea senegalensis</name>
    <name type="common">Senegalese sole</name>
    <dbReference type="NCBI Taxonomy" id="28829"/>
    <lineage>
        <taxon>Eukaryota</taxon>
        <taxon>Metazoa</taxon>
        <taxon>Chordata</taxon>
        <taxon>Craniata</taxon>
        <taxon>Vertebrata</taxon>
        <taxon>Euteleostomi</taxon>
        <taxon>Actinopterygii</taxon>
        <taxon>Neopterygii</taxon>
        <taxon>Teleostei</taxon>
        <taxon>Neoteleostei</taxon>
        <taxon>Acanthomorphata</taxon>
        <taxon>Carangaria</taxon>
        <taxon>Pleuronectiformes</taxon>
        <taxon>Pleuronectoidei</taxon>
        <taxon>Soleidae</taxon>
        <taxon>Solea</taxon>
    </lineage>
</organism>
<evidence type="ECO:0000313" key="2">
    <source>
        <dbReference type="Proteomes" id="UP000693946"/>
    </source>
</evidence>
<accession>A0AAV6RBT7</accession>
<dbReference type="EMBL" id="JAGKHQ010000012">
    <property type="protein sequence ID" value="KAG7502766.1"/>
    <property type="molecule type" value="Genomic_DNA"/>
</dbReference>
<dbReference type="Proteomes" id="UP000693946">
    <property type="component" value="Linkage Group LG2"/>
</dbReference>
<keyword evidence="2" id="KW-1185">Reference proteome</keyword>
<comment type="caution">
    <text evidence="1">The sequence shown here is derived from an EMBL/GenBank/DDBJ whole genome shotgun (WGS) entry which is preliminary data.</text>
</comment>
<evidence type="ECO:0000313" key="1">
    <source>
        <dbReference type="EMBL" id="KAG7502766.1"/>
    </source>
</evidence>